<sequence>MGSKLAFGWACLLTSLMVLVTEVRGQVKFFNVMNYSAVADGATDNSQAFLKVWKEACEWKGNGSVLIPPGSYMVNSVRFEGPCKGSVGVVIGGLLKAPADPSKFSTDSWINFRYIDQLTVSGGGTLDGQGQVAWGLNDCNKNSSCPRLPTTLRFDFVTNAWIDHVSSLNSKNNHIVIFGCENLNMTHIYISAPANSPNTDGIKIGSSHGIRISSSTIGTGDDCIAMLSGTKDVNISNVFCGPGHGISIGSLGKNNGDNVDGVLVQNCTFRGTSDGVRIKTWAFPSLGTASNFIFQDIFMDQVGNPIILDQEYCPYPPCSQQTSLLQISNVTYINIWGSSSAKVAVTLRCSASKPCQNVVLEDINLGYRGRDGPVTALCSHVNGSANGHQSPPPCI</sequence>
<dbReference type="SMART" id="SM00710">
    <property type="entry name" value="PbH1"/>
    <property type="match status" value="4"/>
</dbReference>
<evidence type="ECO:0008006" key="13">
    <source>
        <dbReference type="Google" id="ProtNLM"/>
    </source>
</evidence>
<evidence type="ECO:0000313" key="12">
    <source>
        <dbReference type="Proteomes" id="UP000327013"/>
    </source>
</evidence>
<dbReference type="PROSITE" id="PS00502">
    <property type="entry name" value="POLYGALACTURONASE"/>
    <property type="match status" value="1"/>
</dbReference>
<dbReference type="InterPro" id="IPR012334">
    <property type="entry name" value="Pectin_lyas_fold"/>
</dbReference>
<reference evidence="11 12" key="1">
    <citation type="submission" date="2019-06" db="EMBL/GenBank/DDBJ databases">
        <title>A chromosomal-level reference genome of Carpinus fangiana (Coryloideae, Betulaceae).</title>
        <authorList>
            <person name="Yang X."/>
            <person name="Wang Z."/>
            <person name="Zhang L."/>
            <person name="Hao G."/>
            <person name="Liu J."/>
            <person name="Yang Y."/>
        </authorList>
    </citation>
    <scope>NUCLEOTIDE SEQUENCE [LARGE SCALE GENOMIC DNA]</scope>
    <source>
        <strain evidence="11">Cfa_2016G</strain>
        <tissue evidence="11">Leaf</tissue>
    </source>
</reference>
<dbReference type="InterPro" id="IPR006626">
    <property type="entry name" value="PbH1"/>
</dbReference>
<keyword evidence="5 9" id="KW-0378">Hydrolase</keyword>
<accession>A0A5N6RTY3</accession>
<dbReference type="Proteomes" id="UP000327013">
    <property type="component" value="Chromosome 8"/>
</dbReference>
<dbReference type="InterPro" id="IPR011050">
    <property type="entry name" value="Pectin_lyase_fold/virulence"/>
</dbReference>
<name>A0A5N6RTY3_9ROSI</name>
<evidence type="ECO:0000313" key="11">
    <source>
        <dbReference type="EMBL" id="KAE8124673.1"/>
    </source>
</evidence>
<organism evidence="11 12">
    <name type="scientific">Carpinus fangiana</name>
    <dbReference type="NCBI Taxonomy" id="176857"/>
    <lineage>
        <taxon>Eukaryota</taxon>
        <taxon>Viridiplantae</taxon>
        <taxon>Streptophyta</taxon>
        <taxon>Embryophyta</taxon>
        <taxon>Tracheophyta</taxon>
        <taxon>Spermatophyta</taxon>
        <taxon>Magnoliopsida</taxon>
        <taxon>eudicotyledons</taxon>
        <taxon>Gunneridae</taxon>
        <taxon>Pentapetalae</taxon>
        <taxon>rosids</taxon>
        <taxon>fabids</taxon>
        <taxon>Fagales</taxon>
        <taxon>Betulaceae</taxon>
        <taxon>Carpinus</taxon>
    </lineage>
</organism>
<evidence type="ECO:0000256" key="4">
    <source>
        <dbReference type="ARBA" id="ARBA00022525"/>
    </source>
</evidence>
<keyword evidence="7" id="KW-0961">Cell wall biogenesis/degradation</keyword>
<dbReference type="EMBL" id="CM017328">
    <property type="protein sequence ID" value="KAE8124673.1"/>
    <property type="molecule type" value="Genomic_DNA"/>
</dbReference>
<dbReference type="PANTHER" id="PTHR31375">
    <property type="match status" value="1"/>
</dbReference>
<evidence type="ECO:0000256" key="9">
    <source>
        <dbReference type="RuleBase" id="RU361169"/>
    </source>
</evidence>
<feature type="chain" id="PRO_5024346038" description="Pectate lyase superfamily protein domain-containing protein" evidence="10">
    <location>
        <begin position="26"/>
        <end position="395"/>
    </location>
</feature>
<evidence type="ECO:0000256" key="8">
    <source>
        <dbReference type="PROSITE-ProRule" id="PRU10052"/>
    </source>
</evidence>
<keyword evidence="10" id="KW-0732">Signal</keyword>
<dbReference type="GO" id="GO:0005975">
    <property type="term" value="P:carbohydrate metabolic process"/>
    <property type="evidence" value="ECO:0007669"/>
    <property type="project" value="InterPro"/>
</dbReference>
<protein>
    <recommendedName>
        <fullName evidence="13">Pectate lyase superfamily protein domain-containing protein</fullName>
    </recommendedName>
</protein>
<evidence type="ECO:0000256" key="7">
    <source>
        <dbReference type="ARBA" id="ARBA00023316"/>
    </source>
</evidence>
<dbReference type="OrthoDB" id="187139at2759"/>
<evidence type="ECO:0000256" key="1">
    <source>
        <dbReference type="ARBA" id="ARBA00004191"/>
    </source>
</evidence>
<dbReference type="GO" id="GO:0071555">
    <property type="term" value="P:cell wall organization"/>
    <property type="evidence" value="ECO:0007669"/>
    <property type="project" value="UniProtKB-KW"/>
</dbReference>
<dbReference type="InterPro" id="IPR000743">
    <property type="entry name" value="Glyco_hydro_28"/>
</dbReference>
<proteinExistence type="inferred from homology"/>
<feature type="signal peptide" evidence="10">
    <location>
        <begin position="1"/>
        <end position="25"/>
    </location>
</feature>
<dbReference type="AlphaFoldDB" id="A0A5N6RTY3"/>
<dbReference type="GO" id="GO:0004650">
    <property type="term" value="F:polygalacturonase activity"/>
    <property type="evidence" value="ECO:0007669"/>
    <property type="project" value="InterPro"/>
</dbReference>
<comment type="similarity">
    <text evidence="2 9">Belongs to the glycosyl hydrolase 28 family.</text>
</comment>
<dbReference type="Gene3D" id="2.160.20.10">
    <property type="entry name" value="Single-stranded right-handed beta-helix, Pectin lyase-like"/>
    <property type="match status" value="1"/>
</dbReference>
<gene>
    <name evidence="11" type="ORF">FH972_019538</name>
</gene>
<keyword evidence="12" id="KW-1185">Reference proteome</keyword>
<dbReference type="Pfam" id="PF00295">
    <property type="entry name" value="Glyco_hydro_28"/>
    <property type="match status" value="1"/>
</dbReference>
<evidence type="ECO:0000256" key="3">
    <source>
        <dbReference type="ARBA" id="ARBA00022512"/>
    </source>
</evidence>
<keyword evidence="4" id="KW-0964">Secreted</keyword>
<feature type="active site" evidence="8">
    <location>
        <position position="244"/>
    </location>
</feature>
<keyword evidence="3" id="KW-0134">Cell wall</keyword>
<evidence type="ECO:0000256" key="5">
    <source>
        <dbReference type="ARBA" id="ARBA00022801"/>
    </source>
</evidence>
<comment type="subcellular location">
    <subcellularLocation>
        <location evidence="1">Secreted</location>
        <location evidence="1">Cell wall</location>
    </subcellularLocation>
</comment>
<keyword evidence="6 9" id="KW-0326">Glycosidase</keyword>
<evidence type="ECO:0000256" key="10">
    <source>
        <dbReference type="SAM" id="SignalP"/>
    </source>
</evidence>
<dbReference type="FunFam" id="2.160.20.10:FF:000004">
    <property type="entry name" value="Pectin lyase-like superfamily protein"/>
    <property type="match status" value="1"/>
</dbReference>
<evidence type="ECO:0000256" key="2">
    <source>
        <dbReference type="ARBA" id="ARBA00008834"/>
    </source>
</evidence>
<evidence type="ECO:0000256" key="6">
    <source>
        <dbReference type="ARBA" id="ARBA00023295"/>
    </source>
</evidence>
<dbReference type="SUPFAM" id="SSF51126">
    <property type="entry name" value="Pectin lyase-like"/>
    <property type="match status" value="1"/>
</dbReference>